<keyword evidence="4" id="KW-1185">Reference proteome</keyword>
<sequence length="203" mass="22516">MESKFSFFLVIVLLIVVNISSACNHYEKSLFQRFGGIRSIFRREAAIPPEIRNILANSPVNFQDARNQANFQELRNPSSFRDFQSQRFPINPIMRLVTPPRSGAATPQNVADPSKKPVMQPPTLGKPFDTFGAGYGAYHSDSYGGYGPPPTDPPVEVAPAIGNTDPVKTKHYGVKTTVYELEDGEPRRMIYTSGHTLRAGSKK</sequence>
<protein>
    <submittedName>
        <fullName evidence="3">Uncharacterized protein</fullName>
    </submittedName>
</protein>
<evidence type="ECO:0000256" key="2">
    <source>
        <dbReference type="SAM" id="SignalP"/>
    </source>
</evidence>
<evidence type="ECO:0000256" key="1">
    <source>
        <dbReference type="SAM" id="MobiDB-lite"/>
    </source>
</evidence>
<feature type="signal peptide" evidence="2">
    <location>
        <begin position="1"/>
        <end position="22"/>
    </location>
</feature>
<evidence type="ECO:0000313" key="3">
    <source>
        <dbReference type="EMBL" id="ODM88845.1"/>
    </source>
</evidence>
<dbReference type="PROSITE" id="PS51257">
    <property type="entry name" value="PROKAR_LIPOPROTEIN"/>
    <property type="match status" value="1"/>
</dbReference>
<feature type="chain" id="PRO_5008903563" evidence="2">
    <location>
        <begin position="23"/>
        <end position="203"/>
    </location>
</feature>
<accession>A0A1D2M7A0</accession>
<feature type="region of interest" description="Disordered" evidence="1">
    <location>
        <begin position="101"/>
        <end position="122"/>
    </location>
</feature>
<dbReference type="Proteomes" id="UP000094527">
    <property type="component" value="Unassembled WGS sequence"/>
</dbReference>
<keyword evidence="2" id="KW-0732">Signal</keyword>
<gene>
    <name evidence="3" type="ORF">Ocin01_17839</name>
</gene>
<dbReference type="EMBL" id="LJIJ01003121">
    <property type="protein sequence ID" value="ODM88845.1"/>
    <property type="molecule type" value="Genomic_DNA"/>
</dbReference>
<evidence type="ECO:0000313" key="4">
    <source>
        <dbReference type="Proteomes" id="UP000094527"/>
    </source>
</evidence>
<dbReference type="AlphaFoldDB" id="A0A1D2M7A0"/>
<comment type="caution">
    <text evidence="3">The sequence shown here is derived from an EMBL/GenBank/DDBJ whole genome shotgun (WGS) entry which is preliminary data.</text>
</comment>
<organism evidence="3 4">
    <name type="scientific">Orchesella cincta</name>
    <name type="common">Springtail</name>
    <name type="synonym">Podura cincta</name>
    <dbReference type="NCBI Taxonomy" id="48709"/>
    <lineage>
        <taxon>Eukaryota</taxon>
        <taxon>Metazoa</taxon>
        <taxon>Ecdysozoa</taxon>
        <taxon>Arthropoda</taxon>
        <taxon>Hexapoda</taxon>
        <taxon>Collembola</taxon>
        <taxon>Entomobryomorpha</taxon>
        <taxon>Entomobryoidea</taxon>
        <taxon>Orchesellidae</taxon>
        <taxon>Orchesellinae</taxon>
        <taxon>Orchesella</taxon>
    </lineage>
</organism>
<proteinExistence type="predicted"/>
<reference evidence="3 4" key="1">
    <citation type="journal article" date="2016" name="Genome Biol. Evol.">
        <title>Gene Family Evolution Reflects Adaptation to Soil Environmental Stressors in the Genome of the Collembolan Orchesella cincta.</title>
        <authorList>
            <person name="Faddeeva-Vakhrusheva A."/>
            <person name="Derks M.F."/>
            <person name="Anvar S.Y."/>
            <person name="Agamennone V."/>
            <person name="Suring W."/>
            <person name="Smit S."/>
            <person name="van Straalen N.M."/>
            <person name="Roelofs D."/>
        </authorList>
    </citation>
    <scope>NUCLEOTIDE SEQUENCE [LARGE SCALE GENOMIC DNA]</scope>
    <source>
        <tissue evidence="3">Mixed pool</tissue>
    </source>
</reference>
<name>A0A1D2M7A0_ORCCI</name>